<organism evidence="1 2">
    <name type="scientific">Rhododendron simsii</name>
    <name type="common">Sims's rhododendron</name>
    <dbReference type="NCBI Taxonomy" id="118357"/>
    <lineage>
        <taxon>Eukaryota</taxon>
        <taxon>Viridiplantae</taxon>
        <taxon>Streptophyta</taxon>
        <taxon>Embryophyta</taxon>
        <taxon>Tracheophyta</taxon>
        <taxon>Spermatophyta</taxon>
        <taxon>Magnoliopsida</taxon>
        <taxon>eudicotyledons</taxon>
        <taxon>Gunneridae</taxon>
        <taxon>Pentapetalae</taxon>
        <taxon>asterids</taxon>
        <taxon>Ericales</taxon>
        <taxon>Ericaceae</taxon>
        <taxon>Ericoideae</taxon>
        <taxon>Rhodoreae</taxon>
        <taxon>Rhododendron</taxon>
    </lineage>
</organism>
<keyword evidence="2" id="KW-1185">Reference proteome</keyword>
<evidence type="ECO:0000313" key="1">
    <source>
        <dbReference type="EMBL" id="KAF7137289.1"/>
    </source>
</evidence>
<dbReference type="EMBL" id="WJXA01000007">
    <property type="protein sequence ID" value="KAF7137289.1"/>
    <property type="molecule type" value="Genomic_DNA"/>
</dbReference>
<proteinExistence type="predicted"/>
<name>A0A834GNU1_RHOSS</name>
<accession>A0A834GNU1</accession>
<dbReference type="Proteomes" id="UP000626092">
    <property type="component" value="Unassembled WGS sequence"/>
</dbReference>
<dbReference type="OrthoDB" id="1930727at2759"/>
<sequence>MLEIDSKEESSQKMVMDERNVIQIDWDLKPDDDSDNENAGIDYVESVKESLGESGEPKVYDPKLTPRDGFLELNQAGDGFAVINDLVVKEPKADACDPRTVNSVKPVDLAGLPQVKRWCFEYYRGL</sequence>
<evidence type="ECO:0000313" key="2">
    <source>
        <dbReference type="Proteomes" id="UP000626092"/>
    </source>
</evidence>
<protein>
    <submittedName>
        <fullName evidence="1">Uncharacterized protein</fullName>
    </submittedName>
</protein>
<comment type="caution">
    <text evidence="1">The sequence shown here is derived from an EMBL/GenBank/DDBJ whole genome shotgun (WGS) entry which is preliminary data.</text>
</comment>
<dbReference type="AlphaFoldDB" id="A0A834GNU1"/>
<reference evidence="1" key="1">
    <citation type="submission" date="2019-11" db="EMBL/GenBank/DDBJ databases">
        <authorList>
            <person name="Liu Y."/>
            <person name="Hou J."/>
            <person name="Li T.-Q."/>
            <person name="Guan C.-H."/>
            <person name="Wu X."/>
            <person name="Wu H.-Z."/>
            <person name="Ling F."/>
            <person name="Zhang R."/>
            <person name="Shi X.-G."/>
            <person name="Ren J.-P."/>
            <person name="Chen E.-F."/>
            <person name="Sun J.-M."/>
        </authorList>
    </citation>
    <scope>NUCLEOTIDE SEQUENCE</scope>
    <source>
        <strain evidence="1">Adult_tree_wgs_1</strain>
        <tissue evidence="1">Leaves</tissue>
    </source>
</reference>
<gene>
    <name evidence="1" type="ORF">RHSIM_Rhsim07G0169600</name>
</gene>